<dbReference type="InterPro" id="IPR011010">
    <property type="entry name" value="DNA_brk_join_enz"/>
</dbReference>
<proteinExistence type="predicted"/>
<gene>
    <name evidence="1" type="ORF">EZS28_012107</name>
</gene>
<dbReference type="EMBL" id="SNRW01002564">
    <property type="protein sequence ID" value="KAA6392363.1"/>
    <property type="molecule type" value="Genomic_DNA"/>
</dbReference>
<name>A0A5J4WCI3_9EUKA</name>
<dbReference type="SUPFAM" id="SSF56349">
    <property type="entry name" value="DNA breaking-rejoining enzymes"/>
    <property type="match status" value="1"/>
</dbReference>
<sequence length="209" mass="23970">MTEICQIKLRDFISSDSSLNHETEIFKGGDVVQETVRLKRHNGKCCSVQALSAWLNIRKNIKIKLNTLWLDIENKKEATPSFCSKQLTSFIRRARIEQSYTSPTIRHAPMTKLRANGATMADVNVLTFHSITSDVVDTFYYKAVEMDLGEIITKFEVIFSQNAKFQCEFEGNGFEMERPSVVNKKEACPKIKNIKYIFGVEIDIFQRKG</sequence>
<evidence type="ECO:0000313" key="2">
    <source>
        <dbReference type="Proteomes" id="UP000324800"/>
    </source>
</evidence>
<protein>
    <submittedName>
        <fullName evidence="1">Uncharacterized protein</fullName>
    </submittedName>
</protein>
<evidence type="ECO:0000313" key="1">
    <source>
        <dbReference type="EMBL" id="KAA6392363.1"/>
    </source>
</evidence>
<comment type="caution">
    <text evidence="1">The sequence shown here is derived from an EMBL/GenBank/DDBJ whole genome shotgun (WGS) entry which is preliminary data.</text>
</comment>
<accession>A0A5J4WCI3</accession>
<dbReference type="OrthoDB" id="7699712at2759"/>
<dbReference type="GO" id="GO:0003677">
    <property type="term" value="F:DNA binding"/>
    <property type="evidence" value="ECO:0007669"/>
    <property type="project" value="InterPro"/>
</dbReference>
<dbReference type="Proteomes" id="UP000324800">
    <property type="component" value="Unassembled WGS sequence"/>
</dbReference>
<organism evidence="1 2">
    <name type="scientific">Streblomastix strix</name>
    <dbReference type="NCBI Taxonomy" id="222440"/>
    <lineage>
        <taxon>Eukaryota</taxon>
        <taxon>Metamonada</taxon>
        <taxon>Preaxostyla</taxon>
        <taxon>Oxymonadida</taxon>
        <taxon>Streblomastigidae</taxon>
        <taxon>Streblomastix</taxon>
    </lineage>
</organism>
<reference evidence="1 2" key="1">
    <citation type="submission" date="2019-03" db="EMBL/GenBank/DDBJ databases">
        <title>Single cell metagenomics reveals metabolic interactions within the superorganism composed of flagellate Streblomastix strix and complex community of Bacteroidetes bacteria on its surface.</title>
        <authorList>
            <person name="Treitli S.C."/>
            <person name="Kolisko M."/>
            <person name="Husnik F."/>
            <person name="Keeling P."/>
            <person name="Hampl V."/>
        </authorList>
    </citation>
    <scope>NUCLEOTIDE SEQUENCE [LARGE SCALE GENOMIC DNA]</scope>
    <source>
        <strain evidence="1">ST1C</strain>
    </source>
</reference>
<dbReference type="AlphaFoldDB" id="A0A5J4WCI3"/>